<dbReference type="InterPro" id="IPR003616">
    <property type="entry name" value="Post-SET_dom"/>
</dbReference>
<evidence type="ECO:0000313" key="4">
    <source>
        <dbReference type="EMBL" id="KAG7367410.1"/>
    </source>
</evidence>
<dbReference type="OrthoDB" id="5984008at2759"/>
<dbReference type="PANTHER" id="PTHR12350:SF19">
    <property type="entry name" value="SET DOMAIN-CONTAINING PROTEIN"/>
    <property type="match status" value="1"/>
</dbReference>
<feature type="compositionally biased region" description="Polar residues" evidence="1">
    <location>
        <begin position="139"/>
        <end position="158"/>
    </location>
</feature>
<reference evidence="4" key="2">
    <citation type="submission" date="2021-04" db="EMBL/GenBank/DDBJ databases">
        <authorList>
            <person name="Podell S."/>
        </authorList>
    </citation>
    <scope>NUCLEOTIDE SEQUENCE</scope>
    <source>
        <strain evidence="4">Hildebrandi</strain>
    </source>
</reference>
<reference evidence="4" key="1">
    <citation type="journal article" date="2021" name="Sci. Rep.">
        <title>Diploid genomic architecture of Nitzschia inconspicua, an elite biomass production diatom.</title>
        <authorList>
            <person name="Oliver A."/>
            <person name="Podell S."/>
            <person name="Pinowska A."/>
            <person name="Traller J.C."/>
            <person name="Smith S.R."/>
            <person name="McClure R."/>
            <person name="Beliaev A."/>
            <person name="Bohutskyi P."/>
            <person name="Hill E.A."/>
            <person name="Rabines A."/>
            <person name="Zheng H."/>
            <person name="Allen L.Z."/>
            <person name="Kuo A."/>
            <person name="Grigoriev I.V."/>
            <person name="Allen A.E."/>
            <person name="Hazlebeck D."/>
            <person name="Allen E.E."/>
        </authorList>
    </citation>
    <scope>NUCLEOTIDE SEQUENCE</scope>
    <source>
        <strain evidence="4">Hildebrandi</strain>
    </source>
</reference>
<dbReference type="Pfam" id="PF00856">
    <property type="entry name" value="SET"/>
    <property type="match status" value="1"/>
</dbReference>
<evidence type="ECO:0000259" key="2">
    <source>
        <dbReference type="PROSITE" id="PS50280"/>
    </source>
</evidence>
<feature type="domain" description="Post-SET" evidence="3">
    <location>
        <begin position="222"/>
        <end position="238"/>
    </location>
</feature>
<dbReference type="SMART" id="SM00508">
    <property type="entry name" value="PostSET"/>
    <property type="match status" value="1"/>
</dbReference>
<dbReference type="PROSITE" id="PS50280">
    <property type="entry name" value="SET"/>
    <property type="match status" value="1"/>
</dbReference>
<feature type="domain" description="SET" evidence="2">
    <location>
        <begin position="90"/>
        <end position="214"/>
    </location>
</feature>
<name>A0A9K3LSZ6_9STRA</name>
<proteinExistence type="predicted"/>
<gene>
    <name evidence="4" type="ORF">IV203_030081</name>
</gene>
<dbReference type="AlphaFoldDB" id="A0A9K3LSZ6"/>
<organism evidence="4 5">
    <name type="scientific">Nitzschia inconspicua</name>
    <dbReference type="NCBI Taxonomy" id="303405"/>
    <lineage>
        <taxon>Eukaryota</taxon>
        <taxon>Sar</taxon>
        <taxon>Stramenopiles</taxon>
        <taxon>Ochrophyta</taxon>
        <taxon>Bacillariophyta</taxon>
        <taxon>Bacillariophyceae</taxon>
        <taxon>Bacillariophycidae</taxon>
        <taxon>Bacillariales</taxon>
        <taxon>Bacillariaceae</taxon>
        <taxon>Nitzschia</taxon>
    </lineage>
</organism>
<accession>A0A9K3LSZ6</accession>
<dbReference type="InterPro" id="IPR053201">
    <property type="entry name" value="Flavunoidine_N-MTase"/>
</dbReference>
<protein>
    <submittedName>
        <fullName evidence="4">Nuclear protein SET</fullName>
    </submittedName>
</protein>
<sequence>MLRLPVLWKSPQTLTSVRTRGVSGYFQSSPVNPVHCLGIHPSRIEHNSTSPLCRYTTSHNRSHDDNEFREEQLFSDEKIHAFNTSKNTNSLVVIDKDTTDSNKGWTLYTKADIAKGQRILRGRALKIYHDDASDKNCKENSATDQQQDESMTSRRGSHTIQTGWTTHVVMDLPAILINHSCHANVGIRENNMGAYDFIALGDLQMGEEVLWDYETSEYYIHGQFQCSCGAPNCRGTLKGFHANGKEVMQLYGKDFIAPYLFTKSSQR</sequence>
<dbReference type="PANTHER" id="PTHR12350">
    <property type="entry name" value="HISTONE-LYSINE N-METHYLTRANSFERASE-RELATED"/>
    <property type="match status" value="1"/>
</dbReference>
<feature type="region of interest" description="Disordered" evidence="1">
    <location>
        <begin position="135"/>
        <end position="158"/>
    </location>
</feature>
<keyword evidence="5" id="KW-1185">Reference proteome</keyword>
<evidence type="ECO:0000259" key="3">
    <source>
        <dbReference type="PROSITE" id="PS50868"/>
    </source>
</evidence>
<evidence type="ECO:0000313" key="5">
    <source>
        <dbReference type="Proteomes" id="UP000693970"/>
    </source>
</evidence>
<dbReference type="PROSITE" id="PS50868">
    <property type="entry name" value="POST_SET"/>
    <property type="match status" value="1"/>
</dbReference>
<evidence type="ECO:0000256" key="1">
    <source>
        <dbReference type="SAM" id="MobiDB-lite"/>
    </source>
</evidence>
<dbReference type="InterPro" id="IPR001214">
    <property type="entry name" value="SET_dom"/>
</dbReference>
<comment type="caution">
    <text evidence="4">The sequence shown here is derived from an EMBL/GenBank/DDBJ whole genome shotgun (WGS) entry which is preliminary data.</text>
</comment>
<dbReference type="Proteomes" id="UP000693970">
    <property type="component" value="Unassembled WGS sequence"/>
</dbReference>
<dbReference type="EMBL" id="JAGRRH010000007">
    <property type="protein sequence ID" value="KAG7367410.1"/>
    <property type="molecule type" value="Genomic_DNA"/>
</dbReference>